<comment type="caution">
    <text evidence="2">The sequence shown here is derived from an EMBL/GenBank/DDBJ whole genome shotgun (WGS) entry which is preliminary data.</text>
</comment>
<organism evidence="2 3">
    <name type="scientific">Candidatus Iainarchaeum sp</name>
    <dbReference type="NCBI Taxonomy" id="3101447"/>
    <lineage>
        <taxon>Archaea</taxon>
        <taxon>Candidatus Iainarchaeota</taxon>
        <taxon>Candidatus Iainarchaeia</taxon>
        <taxon>Candidatus Iainarchaeales</taxon>
        <taxon>Candidatus Iainarchaeaceae</taxon>
        <taxon>Candidatus Iainarchaeum</taxon>
    </lineage>
</organism>
<name>A0A8T4L3J5_9ARCH</name>
<accession>A0A8T4L3J5</accession>
<evidence type="ECO:0000313" key="2">
    <source>
        <dbReference type="EMBL" id="MBS3061127.1"/>
    </source>
</evidence>
<dbReference type="GO" id="GO:0008233">
    <property type="term" value="F:peptidase activity"/>
    <property type="evidence" value="ECO:0007669"/>
    <property type="project" value="InterPro"/>
</dbReference>
<reference evidence="2" key="1">
    <citation type="submission" date="2021-03" db="EMBL/GenBank/DDBJ databases">
        <authorList>
            <person name="Jaffe A."/>
        </authorList>
    </citation>
    <scope>NUCLEOTIDE SEQUENCE</scope>
    <source>
        <strain evidence="2">RIFCSPLOWO2_01_FULL_AR10_48_17</strain>
    </source>
</reference>
<reference evidence="2" key="2">
    <citation type="submission" date="2021-05" db="EMBL/GenBank/DDBJ databases">
        <title>Protein family content uncovers lineage relationships and bacterial pathway maintenance mechanisms in DPANN archaea.</title>
        <authorList>
            <person name="Castelle C.J."/>
            <person name="Meheust R."/>
            <person name="Jaffe A.L."/>
            <person name="Seitz K."/>
            <person name="Gong X."/>
            <person name="Baker B.J."/>
            <person name="Banfield J.F."/>
        </authorList>
    </citation>
    <scope>NUCLEOTIDE SEQUENCE</scope>
    <source>
        <strain evidence="2">RIFCSPLOWO2_01_FULL_AR10_48_17</strain>
    </source>
</reference>
<keyword evidence="1" id="KW-0812">Transmembrane</keyword>
<dbReference type="InterPro" id="IPR001733">
    <property type="entry name" value="Peptidase_S26B"/>
</dbReference>
<dbReference type="EMBL" id="JAGVWC010000007">
    <property type="protein sequence ID" value="MBS3061127.1"/>
    <property type="molecule type" value="Genomic_DNA"/>
</dbReference>
<gene>
    <name evidence="2" type="ORF">J4215_00930</name>
</gene>
<feature type="transmembrane region" description="Helical" evidence="1">
    <location>
        <begin position="43"/>
        <end position="68"/>
    </location>
</feature>
<dbReference type="AlphaFoldDB" id="A0A8T4L3J5"/>
<evidence type="ECO:0008006" key="4">
    <source>
        <dbReference type="Google" id="ProtNLM"/>
    </source>
</evidence>
<dbReference type="Proteomes" id="UP000675968">
    <property type="component" value="Unassembled WGS sequence"/>
</dbReference>
<dbReference type="PANTHER" id="PTHR10806">
    <property type="entry name" value="SIGNAL PEPTIDASE COMPLEX CATALYTIC SUBUNIT SEC11"/>
    <property type="match status" value="1"/>
</dbReference>
<protein>
    <recommendedName>
        <fullName evidence="4">Signal peptidase I</fullName>
    </recommendedName>
</protein>
<proteinExistence type="predicted"/>
<evidence type="ECO:0000313" key="3">
    <source>
        <dbReference type="Proteomes" id="UP000675968"/>
    </source>
</evidence>
<keyword evidence="1" id="KW-0472">Membrane</keyword>
<keyword evidence="1" id="KW-1133">Transmembrane helix</keyword>
<dbReference type="GO" id="GO:0016020">
    <property type="term" value="C:membrane"/>
    <property type="evidence" value="ECO:0007669"/>
    <property type="project" value="InterPro"/>
</dbReference>
<evidence type="ECO:0000256" key="1">
    <source>
        <dbReference type="SAM" id="Phobius"/>
    </source>
</evidence>
<dbReference type="PANTHER" id="PTHR10806:SF6">
    <property type="entry name" value="SIGNAL PEPTIDASE COMPLEX CATALYTIC SUBUNIT SEC11"/>
    <property type="match status" value="1"/>
</dbReference>
<sequence>MDWVEFKERLKWLDPFTYSDLLVKRLGMDEVPMFRFFVEVVTAFLSAYVLYVALGFLLGTAMPIVIVVSGSMEPVLHRGDIVVLQGASASSVKAQEVAFNGALKNRGFEEFGKVRRVIDSEGNLAFYAVEISGKEIRFDLNGDTIVYFSEFSRIPVIHRAVLKIVTQNGTFILTKGDANPTFDQDCGRIVLGRPQFGCITPYGIDSKAVIGKQWFKIPVLGYVKLLIWDDVIELLAGCPRNVSVQGEYCAYWTAVGGRS</sequence>
<dbReference type="GO" id="GO:0006465">
    <property type="term" value="P:signal peptide processing"/>
    <property type="evidence" value="ECO:0007669"/>
    <property type="project" value="InterPro"/>
</dbReference>